<gene>
    <name evidence="14" type="primary">bla</name>
    <name evidence="14" type="ORF">MFU01_26790</name>
    <name evidence="15" type="ORF">SAMN05443572_101344</name>
</gene>
<feature type="domain" description="Metallo-beta-lactamase" evidence="13">
    <location>
        <begin position="70"/>
        <end position="236"/>
    </location>
</feature>
<evidence type="ECO:0000313" key="15">
    <source>
        <dbReference type="EMBL" id="SES84331.1"/>
    </source>
</evidence>
<keyword evidence="9" id="KW-0574">Periplasm</keyword>
<dbReference type="InterPro" id="IPR001279">
    <property type="entry name" value="Metallo-B-lactamas"/>
</dbReference>
<dbReference type="SUPFAM" id="SSF56281">
    <property type="entry name" value="Metallo-hydrolase/oxidoreductase"/>
    <property type="match status" value="1"/>
</dbReference>
<dbReference type="GO" id="GO:0017001">
    <property type="term" value="P:antibiotic catabolic process"/>
    <property type="evidence" value="ECO:0007669"/>
    <property type="project" value="UniProtKB-ARBA"/>
</dbReference>
<evidence type="ECO:0000256" key="5">
    <source>
        <dbReference type="ARBA" id="ARBA00011245"/>
    </source>
</evidence>
<evidence type="ECO:0000313" key="16">
    <source>
        <dbReference type="Proteomes" id="UP000183760"/>
    </source>
</evidence>
<evidence type="ECO:0000256" key="12">
    <source>
        <dbReference type="ARBA" id="ARBA00023251"/>
    </source>
</evidence>
<dbReference type="OrthoDB" id="5290005at2"/>
<evidence type="ECO:0000256" key="1">
    <source>
        <dbReference type="ARBA" id="ARBA00001526"/>
    </source>
</evidence>
<name>A0A511T1Y1_MYXFU</name>
<dbReference type="Proteomes" id="UP000321514">
    <property type="component" value="Unassembled WGS sequence"/>
</dbReference>
<evidence type="ECO:0000256" key="9">
    <source>
        <dbReference type="ARBA" id="ARBA00022764"/>
    </source>
</evidence>
<reference evidence="14 17" key="2">
    <citation type="submission" date="2019-07" db="EMBL/GenBank/DDBJ databases">
        <title>Whole genome shotgun sequence of Myxococcus fulvus NBRC 100333.</title>
        <authorList>
            <person name="Hosoyama A."/>
            <person name="Uohara A."/>
            <person name="Ohji S."/>
            <person name="Ichikawa N."/>
        </authorList>
    </citation>
    <scope>NUCLEOTIDE SEQUENCE [LARGE SCALE GENOMIC DNA]</scope>
    <source>
        <strain evidence="14 17">NBRC 100333</strain>
    </source>
</reference>
<evidence type="ECO:0000256" key="4">
    <source>
        <dbReference type="ARBA" id="ARBA00005250"/>
    </source>
</evidence>
<keyword evidence="16" id="KW-1185">Reference proteome</keyword>
<keyword evidence="8" id="KW-0732">Signal</keyword>
<evidence type="ECO:0000256" key="8">
    <source>
        <dbReference type="ARBA" id="ARBA00022729"/>
    </source>
</evidence>
<dbReference type="Pfam" id="PF00753">
    <property type="entry name" value="Lactamase_B"/>
    <property type="match status" value="1"/>
</dbReference>
<evidence type="ECO:0000313" key="14">
    <source>
        <dbReference type="EMBL" id="GEN07642.1"/>
    </source>
</evidence>
<dbReference type="SMART" id="SM00849">
    <property type="entry name" value="Lactamase_B"/>
    <property type="match status" value="1"/>
</dbReference>
<evidence type="ECO:0000256" key="11">
    <source>
        <dbReference type="ARBA" id="ARBA00022833"/>
    </source>
</evidence>
<organism evidence="14 17">
    <name type="scientific">Myxococcus fulvus</name>
    <dbReference type="NCBI Taxonomy" id="33"/>
    <lineage>
        <taxon>Bacteria</taxon>
        <taxon>Pseudomonadati</taxon>
        <taxon>Myxococcota</taxon>
        <taxon>Myxococcia</taxon>
        <taxon>Myxococcales</taxon>
        <taxon>Cystobacterineae</taxon>
        <taxon>Myxococcaceae</taxon>
        <taxon>Myxococcus</taxon>
    </lineage>
</organism>
<comment type="caution">
    <text evidence="14">The sequence shown here is derived from an EMBL/GenBank/DDBJ whole genome shotgun (WGS) entry which is preliminary data.</text>
</comment>
<dbReference type="EC" id="3.5.2.6" evidence="6"/>
<keyword evidence="7" id="KW-0479">Metal-binding</keyword>
<accession>A0A511T1Y1</accession>
<evidence type="ECO:0000256" key="7">
    <source>
        <dbReference type="ARBA" id="ARBA00022723"/>
    </source>
</evidence>
<comment type="cofactor">
    <cofactor evidence="2">
        <name>Zn(2+)</name>
        <dbReference type="ChEBI" id="CHEBI:29105"/>
    </cofactor>
</comment>
<comment type="subunit">
    <text evidence="5">Monomer.</text>
</comment>
<dbReference type="NCBIfam" id="NF033088">
    <property type="entry name" value="bla_subclass_B1"/>
    <property type="match status" value="1"/>
</dbReference>
<dbReference type="InterPro" id="IPR050855">
    <property type="entry name" value="NDM-1-like"/>
</dbReference>
<protein>
    <recommendedName>
        <fullName evidence="6">beta-lactamase</fullName>
        <ecNumber evidence="6">3.5.2.6</ecNumber>
    </recommendedName>
</protein>
<dbReference type="Proteomes" id="UP000183760">
    <property type="component" value="Unassembled WGS sequence"/>
</dbReference>
<dbReference type="EMBL" id="BJXR01000025">
    <property type="protein sequence ID" value="GEN07642.1"/>
    <property type="molecule type" value="Genomic_DNA"/>
</dbReference>
<evidence type="ECO:0000256" key="3">
    <source>
        <dbReference type="ARBA" id="ARBA00004418"/>
    </source>
</evidence>
<evidence type="ECO:0000313" key="17">
    <source>
        <dbReference type="Proteomes" id="UP000321514"/>
    </source>
</evidence>
<dbReference type="EMBL" id="FOIB01000001">
    <property type="protein sequence ID" value="SES84331.1"/>
    <property type="molecule type" value="Genomic_DNA"/>
</dbReference>
<dbReference type="CDD" id="cd16285">
    <property type="entry name" value="MBL-B1"/>
    <property type="match status" value="1"/>
</dbReference>
<dbReference type="AlphaFoldDB" id="A0A511T1Y1"/>
<comment type="similarity">
    <text evidence="4">Belongs to the metallo-beta-lactamase superfamily. Class-B beta-lactamase family.</text>
</comment>
<dbReference type="InterPro" id="IPR036866">
    <property type="entry name" value="RibonucZ/Hydroxyglut_hydro"/>
</dbReference>
<evidence type="ECO:0000256" key="10">
    <source>
        <dbReference type="ARBA" id="ARBA00022801"/>
    </source>
</evidence>
<dbReference type="Gene3D" id="3.60.15.10">
    <property type="entry name" value="Ribonuclease Z/Hydroxyacylglutathione hydrolase-like"/>
    <property type="match status" value="1"/>
</dbReference>
<proteinExistence type="inferred from homology"/>
<evidence type="ECO:0000256" key="2">
    <source>
        <dbReference type="ARBA" id="ARBA00001947"/>
    </source>
</evidence>
<dbReference type="STRING" id="1334629.MFUL124B02_02600"/>
<dbReference type="PROSITE" id="PS51257">
    <property type="entry name" value="PROKAR_LIPOPROTEIN"/>
    <property type="match status" value="1"/>
</dbReference>
<dbReference type="RefSeq" id="WP_074948570.1">
    <property type="nucleotide sequence ID" value="NZ_BJXR01000025.1"/>
</dbReference>
<dbReference type="PANTHER" id="PTHR42951">
    <property type="entry name" value="METALLO-BETA-LACTAMASE DOMAIN-CONTAINING"/>
    <property type="match status" value="1"/>
</dbReference>
<sequence length="253" mass="26891">MNPRSLRVLVPLLALTQSCTSAPVRPTTAEAAREAGASEYTLAKDITVRRIAPGVWMHTTLSDEDFGLVPANGLIVEDGDGSLLVDTGWNQRQAEQLADWAANTLGKPVRAAVATHFHDDRTAGIPVLSARGIPVHGLEDTVRLAKERGKPVPTRAFTEVATLGPLELFFPGAGHAPDNIVVVHRDSQVMFGGCFVKDAAAKTLGNLGDAVVSAWPASLERVQTRYPDTRIIVPGHGAPGGPELLGHTRALLR</sequence>
<evidence type="ECO:0000259" key="13">
    <source>
        <dbReference type="SMART" id="SM00849"/>
    </source>
</evidence>
<evidence type="ECO:0000256" key="6">
    <source>
        <dbReference type="ARBA" id="ARBA00012865"/>
    </source>
</evidence>
<keyword evidence="12" id="KW-0046">Antibiotic resistance</keyword>
<comment type="catalytic activity">
    <reaction evidence="1">
        <text>a beta-lactam + H2O = a substituted beta-amino acid</text>
        <dbReference type="Rhea" id="RHEA:20401"/>
        <dbReference type="ChEBI" id="CHEBI:15377"/>
        <dbReference type="ChEBI" id="CHEBI:35627"/>
        <dbReference type="ChEBI" id="CHEBI:140347"/>
        <dbReference type="EC" id="3.5.2.6"/>
    </reaction>
</comment>
<comment type="subcellular location">
    <subcellularLocation>
        <location evidence="3">Periplasm</location>
    </subcellularLocation>
</comment>
<keyword evidence="11" id="KW-0862">Zinc</keyword>
<dbReference type="NCBIfam" id="NF012229">
    <property type="entry name" value="bla_class_B_core"/>
    <property type="match status" value="1"/>
</dbReference>
<reference evidence="15 16" key="1">
    <citation type="submission" date="2016-10" db="EMBL/GenBank/DDBJ databases">
        <authorList>
            <person name="Varghese N."/>
            <person name="Submissions S."/>
        </authorList>
    </citation>
    <scope>NUCLEOTIDE SEQUENCE [LARGE SCALE GENOMIC DNA]</scope>
    <source>
        <strain evidence="15 16">DSM 16525</strain>
    </source>
</reference>
<dbReference type="PANTHER" id="PTHR42951:SF4">
    <property type="entry name" value="ACYL-COENZYME A THIOESTERASE MBLAC2"/>
    <property type="match status" value="1"/>
</dbReference>
<keyword evidence="10" id="KW-0378">Hydrolase</keyword>
<dbReference type="InterPro" id="IPR058199">
    <property type="entry name" value="BlaB//VIM/IMP-1"/>
</dbReference>